<dbReference type="InterPro" id="IPR055729">
    <property type="entry name" value="DUF7305"/>
</dbReference>
<proteinExistence type="predicted"/>
<accession>A0A7Y0DTS6</accession>
<gene>
    <name evidence="2" type="ORF">HHO47_11390</name>
</gene>
<dbReference type="RefSeq" id="WP_169020399.1">
    <property type="nucleotide sequence ID" value="NZ_JABBMT010000016.1"/>
</dbReference>
<dbReference type="Proteomes" id="UP000570493">
    <property type="component" value="Unassembled WGS sequence"/>
</dbReference>
<sequence>MINKQHGFTLITVLILTSMASIVVLNSLRENIVQERMSGNFQKKINSRLLAEKGIFEEFKLLQQAFENDQTLDIDGLIAATGNATGTGLIGDDATYNASISKNTAGELEIASIGERYEGDAQSNLVARFGFIPGNNLTPYSDSIIGCRGVSLGGSGKITSYDSTDASYAGNDADVRTTVHNANVTLSGTGTIKGSVASTGSIIVSSSQSVEGDLWANKDILFPSGTSTWSTKINGNILANGNVQLKDVMVNGYVRSEKNLTLNNGVHVNYSPVDIPDILYGGAVLSSSSYINNSIVKTLPSTAYVEGLTVPNVAGLDPDDPTSSPTYIKDQCDPLNISTLSELDSLGPFPDLQLTNNTKKITLNENKAVFIDNRTVTEYLPQDITVLGRVQENMYFFNDLTINGGSLDALLAGGDNKKVAVYVAGDFTITASGESHFKIHKGVSLTLYVMGKIHIRTSPIVEETIVKLTSSDAYALNIYSGYKSGDGSLSCKDKGGVSDKFGIYIASNTEMYATIYAPDTDVRVDAGAQFTGSIRGGSVSNCGNGETRYDVALKNITLGGSSSSSAKIAFLGWSYKTPVQTPEEPVEPTF</sequence>
<dbReference type="EMBL" id="JABBMT010000016">
    <property type="protein sequence ID" value="NMM41411.1"/>
    <property type="molecule type" value="Genomic_DNA"/>
</dbReference>
<organism evidence="2 3">
    <name type="scientific">Pseudoalteromonas arctica</name>
    <dbReference type="NCBI Taxonomy" id="394751"/>
    <lineage>
        <taxon>Bacteria</taxon>
        <taxon>Pseudomonadati</taxon>
        <taxon>Pseudomonadota</taxon>
        <taxon>Gammaproteobacteria</taxon>
        <taxon>Alteromonadales</taxon>
        <taxon>Pseudoalteromonadaceae</taxon>
        <taxon>Pseudoalteromonas</taxon>
    </lineage>
</organism>
<reference evidence="2" key="1">
    <citation type="submission" date="2020-04" db="EMBL/GenBank/DDBJ databases">
        <title>Genome Sequencing for Pseudoaltermonas arctica.</title>
        <authorList>
            <person name="Elkins N.S."/>
        </authorList>
    </citation>
    <scope>NUCLEOTIDE SEQUENCE [LARGE SCALE GENOMIC DNA]</scope>
    <source>
        <strain evidence="2">NEC-BIFX-2020_0012</strain>
    </source>
</reference>
<feature type="domain" description="DUF7305" evidence="1">
    <location>
        <begin position="392"/>
        <end position="556"/>
    </location>
</feature>
<dbReference type="AlphaFoldDB" id="A0A7Y0DTS6"/>
<comment type="caution">
    <text evidence="2">The sequence shown here is derived from an EMBL/GenBank/DDBJ whole genome shotgun (WGS) entry which is preliminary data.</text>
</comment>
<dbReference type="Pfam" id="PF23981">
    <property type="entry name" value="DUF7305"/>
    <property type="match status" value="1"/>
</dbReference>
<keyword evidence="3" id="KW-1185">Reference proteome</keyword>
<evidence type="ECO:0000259" key="1">
    <source>
        <dbReference type="Pfam" id="PF23981"/>
    </source>
</evidence>
<protein>
    <recommendedName>
        <fullName evidence="1">DUF7305 domain-containing protein</fullName>
    </recommendedName>
</protein>
<evidence type="ECO:0000313" key="3">
    <source>
        <dbReference type="Proteomes" id="UP000570493"/>
    </source>
</evidence>
<name>A0A7Y0DTS6_9GAMM</name>
<evidence type="ECO:0000313" key="2">
    <source>
        <dbReference type="EMBL" id="NMM41411.1"/>
    </source>
</evidence>